<dbReference type="Gene3D" id="1.10.287.1260">
    <property type="match status" value="1"/>
</dbReference>
<feature type="signal peptide" evidence="8">
    <location>
        <begin position="1"/>
        <end position="19"/>
    </location>
</feature>
<dbReference type="InterPro" id="IPR049278">
    <property type="entry name" value="MS_channel_C"/>
</dbReference>
<keyword evidence="3" id="KW-1003">Cell membrane</keyword>
<dbReference type="PANTHER" id="PTHR30221">
    <property type="entry name" value="SMALL-CONDUCTANCE MECHANOSENSITIVE CHANNEL"/>
    <property type="match status" value="1"/>
</dbReference>
<dbReference type="Gene3D" id="3.30.1340.30">
    <property type="match status" value="1"/>
</dbReference>
<keyword evidence="6 7" id="KW-0472">Membrane</keyword>
<dbReference type="Pfam" id="PF04972">
    <property type="entry name" value="BON"/>
    <property type="match status" value="1"/>
</dbReference>
<evidence type="ECO:0000256" key="3">
    <source>
        <dbReference type="ARBA" id="ARBA00022475"/>
    </source>
</evidence>
<dbReference type="Gene3D" id="3.30.70.100">
    <property type="match status" value="1"/>
</dbReference>
<evidence type="ECO:0000256" key="7">
    <source>
        <dbReference type="SAM" id="Phobius"/>
    </source>
</evidence>
<evidence type="ECO:0000256" key="2">
    <source>
        <dbReference type="ARBA" id="ARBA00008017"/>
    </source>
</evidence>
<dbReference type="SUPFAM" id="SSF82861">
    <property type="entry name" value="Mechanosensitive channel protein MscS (YggB), transmembrane region"/>
    <property type="match status" value="1"/>
</dbReference>
<dbReference type="InterPro" id="IPR045275">
    <property type="entry name" value="MscS_archaea/bacteria_type"/>
</dbReference>
<feature type="transmembrane region" description="Helical" evidence="7">
    <location>
        <begin position="146"/>
        <end position="164"/>
    </location>
</feature>
<dbReference type="GO" id="GO:0008381">
    <property type="term" value="F:mechanosensitive monoatomic ion channel activity"/>
    <property type="evidence" value="ECO:0007669"/>
    <property type="project" value="InterPro"/>
</dbReference>
<evidence type="ECO:0000259" key="9">
    <source>
        <dbReference type="PROSITE" id="PS50914"/>
    </source>
</evidence>
<dbReference type="GO" id="GO:0005886">
    <property type="term" value="C:plasma membrane"/>
    <property type="evidence" value="ECO:0007669"/>
    <property type="project" value="UniProtKB-SubCell"/>
</dbReference>
<dbReference type="InterPro" id="IPR007055">
    <property type="entry name" value="BON_dom"/>
</dbReference>
<dbReference type="Pfam" id="PF21082">
    <property type="entry name" value="MS_channel_3rd"/>
    <property type="match status" value="1"/>
</dbReference>
<dbReference type="InterPro" id="IPR011014">
    <property type="entry name" value="MscS_channel_TM-2"/>
</dbReference>
<dbReference type="SUPFAM" id="SSF50182">
    <property type="entry name" value="Sm-like ribonucleoproteins"/>
    <property type="match status" value="1"/>
</dbReference>
<name>A0A5C5Y974_9PLAN</name>
<comment type="caution">
    <text evidence="10">The sequence shown here is derived from an EMBL/GenBank/DDBJ whole genome shotgun (WGS) entry which is preliminary data.</text>
</comment>
<evidence type="ECO:0000313" key="10">
    <source>
        <dbReference type="EMBL" id="TWT71734.1"/>
    </source>
</evidence>
<sequence length="421" mass="46390" precursor="true">MFRLFLVFTLQFGSFATLGIVLGQVQDPPVDEPTNTDASPTVSAVAVNEVTDDRAIEKRLRAVFQASGWFDDLDVESRNGVITIAGIADNDRHRDWAGDIARRTEDVVAVINQLDVREEFSWKSSGQVINASLDSLRKETLSRSPLLLAAVIVLLLTAAASKLCQTIEQRILESRGIRSSLKDLIYQLSSIGIWIIGLLVATIIAFPGMTPTRALTTLGLGTVAIGFAFKDIFENFFAGILILWRYPFDRGDYITCEGTTGKVEQITVRNTMIRKLDGELAVIPNGHLFKNKVDVLTSQPQRRVRIICGVAYGEDVDQAREVIREAVQSCDTVRGIRTVEVFANEFANSSINFEVAWWTGAKPIDIRRSRDQVVAAIKRALDESDIEIPFPYRTLTFKDDRIAASLVGMSGSNAADSGAST</sequence>
<dbReference type="PROSITE" id="PS50914">
    <property type="entry name" value="BON"/>
    <property type="match status" value="1"/>
</dbReference>
<keyword evidence="8" id="KW-0732">Signal</keyword>
<dbReference type="RefSeq" id="WP_146439975.1">
    <property type="nucleotide sequence ID" value="NZ_SJPL01000001.1"/>
</dbReference>
<keyword evidence="4 7" id="KW-0812">Transmembrane</keyword>
<feature type="transmembrane region" description="Helical" evidence="7">
    <location>
        <begin position="218"/>
        <end position="244"/>
    </location>
</feature>
<accession>A0A5C5Y974</accession>
<reference evidence="10 11" key="1">
    <citation type="submission" date="2019-02" db="EMBL/GenBank/DDBJ databases">
        <title>Deep-cultivation of Planctomycetes and their phenomic and genomic characterization uncovers novel biology.</title>
        <authorList>
            <person name="Wiegand S."/>
            <person name="Jogler M."/>
            <person name="Boedeker C."/>
            <person name="Pinto D."/>
            <person name="Vollmers J."/>
            <person name="Rivas-Marin E."/>
            <person name="Kohn T."/>
            <person name="Peeters S.H."/>
            <person name="Heuer A."/>
            <person name="Rast P."/>
            <person name="Oberbeckmann S."/>
            <person name="Bunk B."/>
            <person name="Jeske O."/>
            <person name="Meyerdierks A."/>
            <person name="Storesund J.E."/>
            <person name="Kallscheuer N."/>
            <person name="Luecker S."/>
            <person name="Lage O.M."/>
            <person name="Pohl T."/>
            <person name="Merkel B.J."/>
            <person name="Hornburger P."/>
            <person name="Mueller R.-W."/>
            <person name="Bruemmer F."/>
            <person name="Labrenz M."/>
            <person name="Spormann A.M."/>
            <person name="Op Den Camp H."/>
            <person name="Overmann J."/>
            <person name="Amann R."/>
            <person name="Jetten M.S.M."/>
            <person name="Mascher T."/>
            <person name="Medema M.H."/>
            <person name="Devos D.P."/>
            <person name="Kaster A.-K."/>
            <person name="Ovreas L."/>
            <person name="Rohde M."/>
            <person name="Galperin M.Y."/>
            <person name="Jogler C."/>
        </authorList>
    </citation>
    <scope>NUCLEOTIDE SEQUENCE [LARGE SCALE GENOMIC DNA]</scope>
    <source>
        <strain evidence="10 11">Pan14r</strain>
    </source>
</reference>
<dbReference type="Pfam" id="PF00924">
    <property type="entry name" value="MS_channel_2nd"/>
    <property type="match status" value="1"/>
</dbReference>
<feature type="transmembrane region" description="Helical" evidence="7">
    <location>
        <begin position="184"/>
        <end position="206"/>
    </location>
</feature>
<dbReference type="OrthoDB" id="9809206at2"/>
<evidence type="ECO:0000256" key="1">
    <source>
        <dbReference type="ARBA" id="ARBA00004651"/>
    </source>
</evidence>
<gene>
    <name evidence="10" type="primary">mscS_3</name>
    <name evidence="10" type="ORF">Pan14r_40500</name>
</gene>
<keyword evidence="5 7" id="KW-1133">Transmembrane helix</keyword>
<evidence type="ECO:0000256" key="8">
    <source>
        <dbReference type="SAM" id="SignalP"/>
    </source>
</evidence>
<feature type="domain" description="BON" evidence="9">
    <location>
        <begin position="52"/>
        <end position="118"/>
    </location>
</feature>
<evidence type="ECO:0000256" key="5">
    <source>
        <dbReference type="ARBA" id="ARBA00022989"/>
    </source>
</evidence>
<evidence type="ECO:0000256" key="4">
    <source>
        <dbReference type="ARBA" id="ARBA00022692"/>
    </source>
</evidence>
<comment type="similarity">
    <text evidence="2">Belongs to the MscS (TC 1.A.23) family.</text>
</comment>
<dbReference type="InterPro" id="IPR011066">
    <property type="entry name" value="MscS_channel_C_sf"/>
</dbReference>
<evidence type="ECO:0000256" key="6">
    <source>
        <dbReference type="ARBA" id="ARBA00023136"/>
    </source>
</evidence>
<dbReference type="AlphaFoldDB" id="A0A5C5Y974"/>
<evidence type="ECO:0000313" key="11">
    <source>
        <dbReference type="Proteomes" id="UP000317238"/>
    </source>
</evidence>
<comment type="subcellular location">
    <subcellularLocation>
        <location evidence="1">Cell membrane</location>
        <topology evidence="1">Multi-pass membrane protein</topology>
    </subcellularLocation>
</comment>
<dbReference type="InterPro" id="IPR023408">
    <property type="entry name" value="MscS_beta-dom_sf"/>
</dbReference>
<proteinExistence type="inferred from homology"/>
<dbReference type="Gene3D" id="2.30.30.60">
    <property type="match status" value="1"/>
</dbReference>
<organism evidence="10 11">
    <name type="scientific">Crateriforma conspicua</name>
    <dbReference type="NCBI Taxonomy" id="2527996"/>
    <lineage>
        <taxon>Bacteria</taxon>
        <taxon>Pseudomonadati</taxon>
        <taxon>Planctomycetota</taxon>
        <taxon>Planctomycetia</taxon>
        <taxon>Planctomycetales</taxon>
        <taxon>Planctomycetaceae</taxon>
        <taxon>Crateriforma</taxon>
    </lineage>
</organism>
<protein>
    <submittedName>
        <fullName evidence="10">Small-conductance mechanosensitive channel</fullName>
    </submittedName>
</protein>
<dbReference type="InterPro" id="IPR006685">
    <property type="entry name" value="MscS_channel_2nd"/>
</dbReference>
<keyword evidence="11" id="KW-1185">Reference proteome</keyword>
<dbReference type="EMBL" id="SJPL01000001">
    <property type="protein sequence ID" value="TWT71734.1"/>
    <property type="molecule type" value="Genomic_DNA"/>
</dbReference>
<dbReference type="Proteomes" id="UP000317238">
    <property type="component" value="Unassembled WGS sequence"/>
</dbReference>
<dbReference type="PANTHER" id="PTHR30221:SF1">
    <property type="entry name" value="SMALL-CONDUCTANCE MECHANOSENSITIVE CHANNEL"/>
    <property type="match status" value="1"/>
</dbReference>
<dbReference type="SUPFAM" id="SSF82689">
    <property type="entry name" value="Mechanosensitive channel protein MscS (YggB), C-terminal domain"/>
    <property type="match status" value="1"/>
</dbReference>
<dbReference type="InterPro" id="IPR010920">
    <property type="entry name" value="LSM_dom_sf"/>
</dbReference>
<feature type="chain" id="PRO_5022934902" evidence="8">
    <location>
        <begin position="20"/>
        <end position="421"/>
    </location>
</feature>